<protein>
    <submittedName>
        <fullName evidence="8">AI-2E family transporter</fullName>
    </submittedName>
</protein>
<evidence type="ECO:0000256" key="2">
    <source>
        <dbReference type="ARBA" id="ARBA00009773"/>
    </source>
</evidence>
<accession>A0ABT8D395</accession>
<evidence type="ECO:0000256" key="4">
    <source>
        <dbReference type="ARBA" id="ARBA00022989"/>
    </source>
</evidence>
<feature type="region of interest" description="Disordered" evidence="6">
    <location>
        <begin position="325"/>
        <end position="355"/>
    </location>
</feature>
<feature type="transmembrane region" description="Helical" evidence="7">
    <location>
        <begin position="157"/>
        <end position="175"/>
    </location>
</feature>
<keyword evidence="4 7" id="KW-1133">Transmembrane helix</keyword>
<keyword evidence="3 7" id="KW-0812">Transmembrane</keyword>
<sequence>MTDKRLSTAFVATMVIISICFLLVIRPYYGAVFWALILALLFQPLYRRLLGWCGGRSALASICTVMTCILLVVIPFLILVAMIAAEAARAYQALTSAPLDVAGTLDGLRNHLPASVISFLDRLNLPSAAELAQKFSEFLQSILQYVAKGFYSLGQGALSFTVAFGVALYLLFFLFKDGRGLAATIRKASPLSLHQTEVLMQTVDSVLTATVKGNFIIAAVQGAIGGDIVVSRDRRRGALGRRHGGPVAYPRDRGGADLVSDRRLSAGDRQHRQRRDPDGGGLRRHLPCRQPSAPAPCRRADQYARLYRAGFDAWRAFPARRQRLRHRPAGRGSLSGRLAALHGRKGRGPLQIEAD</sequence>
<keyword evidence="9" id="KW-1185">Reference proteome</keyword>
<dbReference type="InterPro" id="IPR002549">
    <property type="entry name" value="AI-2E-like"/>
</dbReference>
<evidence type="ECO:0000256" key="1">
    <source>
        <dbReference type="ARBA" id="ARBA00004141"/>
    </source>
</evidence>
<dbReference type="Pfam" id="PF01594">
    <property type="entry name" value="AI-2E_transport"/>
    <property type="match status" value="1"/>
</dbReference>
<comment type="caution">
    <text evidence="8">The sequence shown here is derived from an EMBL/GenBank/DDBJ whole genome shotgun (WGS) entry which is preliminary data.</text>
</comment>
<evidence type="ECO:0000313" key="9">
    <source>
        <dbReference type="Proteomes" id="UP001243846"/>
    </source>
</evidence>
<organism evidence="8 9">
    <name type="scientific">Paracoccus cavernae</name>
    <dbReference type="NCBI Taxonomy" id="1571207"/>
    <lineage>
        <taxon>Bacteria</taxon>
        <taxon>Pseudomonadati</taxon>
        <taxon>Pseudomonadota</taxon>
        <taxon>Alphaproteobacteria</taxon>
        <taxon>Rhodobacterales</taxon>
        <taxon>Paracoccaceae</taxon>
        <taxon>Paracoccus</taxon>
    </lineage>
</organism>
<evidence type="ECO:0000256" key="6">
    <source>
        <dbReference type="SAM" id="MobiDB-lite"/>
    </source>
</evidence>
<evidence type="ECO:0000256" key="7">
    <source>
        <dbReference type="SAM" id="Phobius"/>
    </source>
</evidence>
<comment type="subcellular location">
    <subcellularLocation>
        <location evidence="1">Membrane</location>
        <topology evidence="1">Multi-pass membrane protein</topology>
    </subcellularLocation>
</comment>
<feature type="transmembrane region" description="Helical" evidence="7">
    <location>
        <begin position="58"/>
        <end position="85"/>
    </location>
</feature>
<feature type="region of interest" description="Disordered" evidence="6">
    <location>
        <begin position="239"/>
        <end position="296"/>
    </location>
</feature>
<comment type="similarity">
    <text evidence="2">Belongs to the autoinducer-2 exporter (AI-2E) (TC 2.A.86) family.</text>
</comment>
<keyword evidence="5 7" id="KW-0472">Membrane</keyword>
<feature type="transmembrane region" description="Helical" evidence="7">
    <location>
        <begin position="7"/>
        <end position="25"/>
    </location>
</feature>
<dbReference type="Proteomes" id="UP001243846">
    <property type="component" value="Unassembled WGS sequence"/>
</dbReference>
<dbReference type="EMBL" id="JAUFRC010000001">
    <property type="protein sequence ID" value="MDN3710954.1"/>
    <property type="molecule type" value="Genomic_DNA"/>
</dbReference>
<proteinExistence type="inferred from homology"/>
<reference evidence="9" key="1">
    <citation type="journal article" date="2019" name="Int. J. Syst. Evol. Microbiol.">
        <title>The Global Catalogue of Microorganisms (GCM) 10K type strain sequencing project: providing services to taxonomists for standard genome sequencing and annotation.</title>
        <authorList>
            <consortium name="The Broad Institute Genomics Platform"/>
            <consortium name="The Broad Institute Genome Sequencing Center for Infectious Disease"/>
            <person name="Wu L."/>
            <person name="Ma J."/>
        </authorList>
    </citation>
    <scope>NUCLEOTIDE SEQUENCE [LARGE SCALE GENOMIC DNA]</scope>
    <source>
        <strain evidence="9">CECT 8482</strain>
    </source>
</reference>
<evidence type="ECO:0000313" key="8">
    <source>
        <dbReference type="EMBL" id="MDN3710954.1"/>
    </source>
</evidence>
<feature type="transmembrane region" description="Helical" evidence="7">
    <location>
        <begin position="31"/>
        <end position="46"/>
    </location>
</feature>
<evidence type="ECO:0000256" key="5">
    <source>
        <dbReference type="ARBA" id="ARBA00023136"/>
    </source>
</evidence>
<name>A0ABT8D395_9RHOB</name>
<feature type="compositionally biased region" description="Basic and acidic residues" evidence="6">
    <location>
        <begin position="250"/>
        <end position="278"/>
    </location>
</feature>
<evidence type="ECO:0000256" key="3">
    <source>
        <dbReference type="ARBA" id="ARBA00022692"/>
    </source>
</evidence>
<gene>
    <name evidence="8" type="ORF">QWZ10_02400</name>
</gene>